<dbReference type="Proteomes" id="UP000028534">
    <property type="component" value="Unassembled WGS sequence"/>
</dbReference>
<protein>
    <submittedName>
        <fullName evidence="2">Uncharacterized protein</fullName>
    </submittedName>
</protein>
<dbReference type="EMBL" id="JGVR01000009">
    <property type="protein sequence ID" value="KEZ19475.1"/>
    <property type="molecule type" value="Genomic_DNA"/>
</dbReference>
<proteinExistence type="predicted"/>
<reference evidence="2 3" key="1">
    <citation type="submission" date="2014-03" db="EMBL/GenBank/DDBJ databases">
        <title>Genome sequence of Sphingobium yanoikuyae B1.</title>
        <authorList>
            <person name="Gan H.M."/>
            <person name="Gan H.Y."/>
            <person name="Savka M.A."/>
        </authorList>
    </citation>
    <scope>NUCLEOTIDE SEQUENCE [LARGE SCALE GENOMIC DNA]</scope>
    <source>
        <strain evidence="2 3">B1</strain>
    </source>
</reference>
<gene>
    <name evidence="2" type="ORF">CP98_01996</name>
</gene>
<name>A0A084END3_SPHYA</name>
<accession>A0A084END3</accession>
<evidence type="ECO:0000256" key="1">
    <source>
        <dbReference type="SAM" id="MobiDB-lite"/>
    </source>
</evidence>
<comment type="caution">
    <text evidence="2">The sequence shown here is derived from an EMBL/GenBank/DDBJ whole genome shotgun (WGS) entry which is preliminary data.</text>
</comment>
<evidence type="ECO:0000313" key="3">
    <source>
        <dbReference type="Proteomes" id="UP000028534"/>
    </source>
</evidence>
<feature type="region of interest" description="Disordered" evidence="1">
    <location>
        <begin position="1"/>
        <end position="20"/>
    </location>
</feature>
<sequence>MINPDYERPPRRGKRDGLSRMRRAVEGAYGSARHADQRETVTLLVAAFPTADALMLLPERSIRLAERLVGDTV</sequence>
<evidence type="ECO:0000313" key="2">
    <source>
        <dbReference type="EMBL" id="KEZ19475.1"/>
    </source>
</evidence>
<organism evidence="2 3">
    <name type="scientific">Sphingobium yanoikuyae</name>
    <name type="common">Sphingomonas yanoikuyae</name>
    <dbReference type="NCBI Taxonomy" id="13690"/>
    <lineage>
        <taxon>Bacteria</taxon>
        <taxon>Pseudomonadati</taxon>
        <taxon>Pseudomonadota</taxon>
        <taxon>Alphaproteobacteria</taxon>
        <taxon>Sphingomonadales</taxon>
        <taxon>Sphingomonadaceae</taxon>
        <taxon>Sphingobium</taxon>
    </lineage>
</organism>
<dbReference type="AlphaFoldDB" id="A0A084END3"/>